<feature type="domain" description="Ig-like" evidence="5">
    <location>
        <begin position="250"/>
        <end position="347"/>
    </location>
</feature>
<feature type="signal peptide" evidence="4">
    <location>
        <begin position="1"/>
        <end position="26"/>
    </location>
</feature>
<feature type="domain" description="Ig-like" evidence="5">
    <location>
        <begin position="356"/>
        <end position="464"/>
    </location>
</feature>
<name>A0AAV4AVV9_9GAST</name>
<protein>
    <submittedName>
        <fullName evidence="6">Cell adhesion molecule-like protein 2</fullName>
    </submittedName>
</protein>
<evidence type="ECO:0000313" key="6">
    <source>
        <dbReference type="EMBL" id="GFO10968.1"/>
    </source>
</evidence>
<gene>
    <name evidence="6" type="ORF">PoB_003747300</name>
</gene>
<evidence type="ECO:0000256" key="4">
    <source>
        <dbReference type="SAM" id="SignalP"/>
    </source>
</evidence>
<dbReference type="InterPro" id="IPR013098">
    <property type="entry name" value="Ig_I-set"/>
</dbReference>
<evidence type="ECO:0000256" key="2">
    <source>
        <dbReference type="ARBA" id="ARBA00022737"/>
    </source>
</evidence>
<dbReference type="InterPro" id="IPR007110">
    <property type="entry name" value="Ig-like_dom"/>
</dbReference>
<dbReference type="InterPro" id="IPR003598">
    <property type="entry name" value="Ig_sub2"/>
</dbReference>
<proteinExistence type="predicted"/>
<dbReference type="PANTHER" id="PTHR45080:SF8">
    <property type="entry name" value="IG-LIKE DOMAIN-CONTAINING PROTEIN"/>
    <property type="match status" value="1"/>
</dbReference>
<reference evidence="6 7" key="1">
    <citation type="journal article" date="2021" name="Elife">
        <title>Chloroplast acquisition without the gene transfer in kleptoplastic sea slugs, Plakobranchus ocellatus.</title>
        <authorList>
            <person name="Maeda T."/>
            <person name="Takahashi S."/>
            <person name="Yoshida T."/>
            <person name="Shimamura S."/>
            <person name="Takaki Y."/>
            <person name="Nagai Y."/>
            <person name="Toyoda A."/>
            <person name="Suzuki Y."/>
            <person name="Arimoto A."/>
            <person name="Ishii H."/>
            <person name="Satoh N."/>
            <person name="Nishiyama T."/>
            <person name="Hasebe M."/>
            <person name="Maruyama T."/>
            <person name="Minagawa J."/>
            <person name="Obokata J."/>
            <person name="Shigenobu S."/>
        </authorList>
    </citation>
    <scope>NUCLEOTIDE SEQUENCE [LARGE SCALE GENOMIC DNA]</scope>
</reference>
<comment type="caution">
    <text evidence="6">The sequence shown here is derived from an EMBL/GenBank/DDBJ whole genome shotgun (WGS) entry which is preliminary data.</text>
</comment>
<evidence type="ECO:0000313" key="7">
    <source>
        <dbReference type="Proteomes" id="UP000735302"/>
    </source>
</evidence>
<dbReference type="GO" id="GO:0005886">
    <property type="term" value="C:plasma membrane"/>
    <property type="evidence" value="ECO:0007669"/>
    <property type="project" value="TreeGrafter"/>
</dbReference>
<keyword evidence="2" id="KW-0677">Repeat</keyword>
<feature type="domain" description="Ig-like" evidence="5">
    <location>
        <begin position="147"/>
        <end position="243"/>
    </location>
</feature>
<dbReference type="GO" id="GO:0007156">
    <property type="term" value="P:homophilic cell adhesion via plasma membrane adhesion molecules"/>
    <property type="evidence" value="ECO:0007669"/>
    <property type="project" value="TreeGrafter"/>
</dbReference>
<dbReference type="InterPro" id="IPR036116">
    <property type="entry name" value="FN3_sf"/>
</dbReference>
<keyword evidence="3" id="KW-1015">Disulfide bond</keyword>
<dbReference type="PANTHER" id="PTHR45080">
    <property type="entry name" value="CONTACTIN 5"/>
    <property type="match status" value="1"/>
</dbReference>
<evidence type="ECO:0000259" key="5">
    <source>
        <dbReference type="PROSITE" id="PS50835"/>
    </source>
</evidence>
<dbReference type="Pfam" id="PF07679">
    <property type="entry name" value="I-set"/>
    <property type="match status" value="1"/>
</dbReference>
<dbReference type="PROSITE" id="PS50835">
    <property type="entry name" value="IG_LIKE"/>
    <property type="match status" value="3"/>
</dbReference>
<evidence type="ECO:0000256" key="1">
    <source>
        <dbReference type="ARBA" id="ARBA00022729"/>
    </source>
</evidence>
<accession>A0AAV4AVV9</accession>
<organism evidence="6 7">
    <name type="scientific">Plakobranchus ocellatus</name>
    <dbReference type="NCBI Taxonomy" id="259542"/>
    <lineage>
        <taxon>Eukaryota</taxon>
        <taxon>Metazoa</taxon>
        <taxon>Spiralia</taxon>
        <taxon>Lophotrochozoa</taxon>
        <taxon>Mollusca</taxon>
        <taxon>Gastropoda</taxon>
        <taxon>Heterobranchia</taxon>
        <taxon>Euthyneura</taxon>
        <taxon>Panpulmonata</taxon>
        <taxon>Sacoglossa</taxon>
        <taxon>Placobranchoidea</taxon>
        <taxon>Plakobranchidae</taxon>
        <taxon>Plakobranchus</taxon>
    </lineage>
</organism>
<feature type="chain" id="PRO_5044011081" evidence="4">
    <location>
        <begin position="27"/>
        <end position="646"/>
    </location>
</feature>
<dbReference type="InterPro" id="IPR003599">
    <property type="entry name" value="Ig_sub"/>
</dbReference>
<dbReference type="SMART" id="SM00408">
    <property type="entry name" value="IGc2"/>
    <property type="match status" value="2"/>
</dbReference>
<keyword evidence="7" id="KW-1185">Reference proteome</keyword>
<dbReference type="AlphaFoldDB" id="A0AAV4AVV9"/>
<sequence length="646" mass="72963">MHILRSRLSLLCFLYPLMDFIGPVEGQDTKPIIAEANKNANLSFIIPDTDQVNSSAIIHILLDPMDGSPQRNFREIAFLGTRKFEARKRPEKVTVSASPADRRLTITVRNVEEADIGYYRCSISGKSTGIFGNCGQMLILPRQPGVPNVSMVPSSSIVVGEKLRLECQTKSNSLPPKHGLPSKIWWFEAQGNDIASGSRIYMNAQKELEVSQLQRQDKGRKFACKSADDTGTMPAPYLTSNVSSYYEILPEYAPIRSDLSITPRFEHGSRMDVQIGEVLRYECKADCNPPCQIKWLFKKDGERYGELPDLVNSSVLFKSGVSRLDQGMYRCSADNKHSQRPARQTFMLNVLYIESPQVFINELDQANRSVWEGVEGEDDEVRLKCIFDANPGPNVVWKSPAGIELITDTAQFLKEQADASGNGVLKRFYSSYLNLGALRCEATGVYSCHGSNGMHQVEGKMNIRMKCLPTPADIPGKMLQPVYVWETSQPLSFEFVMKGWPVPEITRVMSTLNNTRGEEINKDIMISTVSPYNDKPWLTLFRISIRQLTKEDVGRTFQLTFRNSDYVRDFNFKIYLRGPPHAVSDITVESVDYDSAELFWLPGFNGGEVQTFSVQYRKFEEVCMWLLSGLLCIMKGENGRKRVTSR</sequence>
<dbReference type="InterPro" id="IPR013783">
    <property type="entry name" value="Ig-like_fold"/>
</dbReference>
<keyword evidence="1 4" id="KW-0732">Signal</keyword>
<dbReference type="SUPFAM" id="SSF49265">
    <property type="entry name" value="Fibronectin type III"/>
    <property type="match status" value="1"/>
</dbReference>
<dbReference type="InterPro" id="IPR050958">
    <property type="entry name" value="Cell_Adh-Cytoskel_Orgn"/>
</dbReference>
<dbReference type="SMART" id="SM00409">
    <property type="entry name" value="IG"/>
    <property type="match status" value="4"/>
</dbReference>
<dbReference type="SUPFAM" id="SSF48726">
    <property type="entry name" value="Immunoglobulin"/>
    <property type="match status" value="2"/>
</dbReference>
<dbReference type="InterPro" id="IPR036179">
    <property type="entry name" value="Ig-like_dom_sf"/>
</dbReference>
<dbReference type="EMBL" id="BLXT01004214">
    <property type="protein sequence ID" value="GFO10968.1"/>
    <property type="molecule type" value="Genomic_DNA"/>
</dbReference>
<evidence type="ECO:0000256" key="3">
    <source>
        <dbReference type="ARBA" id="ARBA00023157"/>
    </source>
</evidence>
<dbReference type="Proteomes" id="UP000735302">
    <property type="component" value="Unassembled WGS sequence"/>
</dbReference>
<dbReference type="Gene3D" id="2.60.40.10">
    <property type="entry name" value="Immunoglobulins"/>
    <property type="match status" value="3"/>
</dbReference>